<dbReference type="Pfam" id="PF05359">
    <property type="entry name" value="DUF748"/>
    <property type="match status" value="2"/>
</dbReference>
<sequence>MLAVLGLLALAWVGVPPLLKSQIEQHASAALGRPVTVGRIDFTPWTLELTAEQLAIGAAPGAASAEPLLTIARLHANADLRSVLNLAPVLTALEIDQPEVRLTRTATGHYDIDDLIARFSQPAPVPAPPDAAPARFALHNVQLRGGAVHFTDQPLQREHRLTGLTLAVPFLSNLPAAIDTEVTPRLAFQLDGTAFDSDAKVRPFAAQHPTQAQFKLDGFDLAPWLGYWPDALPVKLQRGKVSSEMALHFEAPPDQPPTLRLSGRLNADDLALTDRAGAALLSWGALDVALRDVQPLARRITLGAVTLDGLVLDVTRDARGRINLVQLGDTPPAPTETAASTPATPWHIALDAIALQNTRVRWHDAVQQPAAQLLLDGLSLVTGPVHWPLDQPVTVQAATTLRGMADGSPDLGRLQLQGQADDQAAQIDLQLDQLALSALAPYLNTVLQPRLSGALSAQGQLRWAAAAGDTPMQLTLALQKGQLDTLRLTDPAAAANAPPLATLGQLRVDDAAVDVAARTVVLGKVQLVQPDTLLARDAKGQWNVAQWLVPDTAVSTPGAKPGAKPAAQAPEAAPPWQITLKDLQLQNGHLRYADAQAGTRAVQLDITQLAAGLQNVQLRGDRTLAPLRWQLGGNVAGDLPRARPAKGATATRTLDGHGELALQPLQVRGALRIDGFPVHAVEPYFGDALGLDLRRALFGYQGELALQEAPAGWTVALRGDGRIGDLQLYTRRHAAGGTTTEDADALLRWQTLTLQGLDVAIKPSQRPRVLVRELALDNFFSKLVITEDGRFNLQDVGASPAAAASAPVAAASGAAPAASAAVAAASASAGPPVDLTISATRISRGTVDFTDRFIQPNYSADLSELQGTLGEFRTGNRDMATLALRGKVQRTGSLDISGQINPTAQPLALDLRARATDLELTPLSPYAGKYAGYGIERGKLGMDVSYRIAPDGTLDAKNQVVINQLVFGDRVESPSATQLPVLLAVALLKDRNGVIDLNIPISGSVNDLQFSVFGLVLKVIGNVLTKAVTAPFSFLSGDGTDDLSAVAFEPGTATLTAEGRSTADKVAQALIDRPALTLTLHGLADGPTETDSYRAAALERRLLAAALRERAEAGVAPDALEAPLSAEERARLLRTLVRQLPKAPKPAPGKAAASAPAAPAKASGEPTDAELAATLAAAMPVSADVWRELAAQRGEAVRDALLARQLSNERIFLGAPKVGRGEGDAAAWKPSAAMTLSAR</sequence>
<dbReference type="InterPro" id="IPR008023">
    <property type="entry name" value="DUF748"/>
</dbReference>
<evidence type="ECO:0000313" key="2">
    <source>
        <dbReference type="EMBL" id="NYG31390.1"/>
    </source>
</evidence>
<feature type="region of interest" description="Disordered" evidence="1">
    <location>
        <begin position="1141"/>
        <end position="1166"/>
    </location>
</feature>
<keyword evidence="3" id="KW-1185">Reference proteome</keyword>
<dbReference type="Gene3D" id="3.30.1330.60">
    <property type="entry name" value="OmpA-like domain"/>
    <property type="match status" value="1"/>
</dbReference>
<dbReference type="PANTHER" id="PTHR30441:SF8">
    <property type="entry name" value="DUF748 DOMAIN-CONTAINING PROTEIN"/>
    <property type="match status" value="1"/>
</dbReference>
<dbReference type="GO" id="GO:0090313">
    <property type="term" value="P:regulation of protein targeting to membrane"/>
    <property type="evidence" value="ECO:0007669"/>
    <property type="project" value="TreeGrafter"/>
</dbReference>
<proteinExistence type="predicted"/>
<protein>
    <submittedName>
        <fullName evidence="2">Uncharacterized protein involved in outer membrane biogenesis</fullName>
    </submittedName>
</protein>
<reference evidence="2 3" key="1">
    <citation type="submission" date="2020-07" db="EMBL/GenBank/DDBJ databases">
        <title>Genomic Encyclopedia of Archaeal and Bacterial Type Strains, Phase II (KMG-II): from individual species to whole genera.</title>
        <authorList>
            <person name="Goeker M."/>
        </authorList>
    </citation>
    <scope>NUCLEOTIDE SEQUENCE [LARGE SCALE GENOMIC DNA]</scope>
    <source>
        <strain evidence="2 3">DSM 21226</strain>
    </source>
</reference>
<dbReference type="GO" id="GO:0005886">
    <property type="term" value="C:plasma membrane"/>
    <property type="evidence" value="ECO:0007669"/>
    <property type="project" value="TreeGrafter"/>
</dbReference>
<comment type="caution">
    <text evidence="2">The sequence shown here is derived from an EMBL/GenBank/DDBJ whole genome shotgun (WGS) entry which is preliminary data.</text>
</comment>
<dbReference type="PANTHER" id="PTHR30441">
    <property type="entry name" value="DUF748 DOMAIN-CONTAINING PROTEIN"/>
    <property type="match status" value="1"/>
</dbReference>
<evidence type="ECO:0000256" key="1">
    <source>
        <dbReference type="SAM" id="MobiDB-lite"/>
    </source>
</evidence>
<gene>
    <name evidence="2" type="ORF">BDD16_000376</name>
</gene>
<dbReference type="Proteomes" id="UP000518288">
    <property type="component" value="Unassembled WGS sequence"/>
</dbReference>
<feature type="compositionally biased region" description="Low complexity" evidence="1">
    <location>
        <begin position="1148"/>
        <end position="1166"/>
    </location>
</feature>
<organism evidence="2 3">
    <name type="scientific">Sphaerotilus montanus</name>
    <dbReference type="NCBI Taxonomy" id="522889"/>
    <lineage>
        <taxon>Bacteria</taxon>
        <taxon>Pseudomonadati</taxon>
        <taxon>Pseudomonadota</taxon>
        <taxon>Betaproteobacteria</taxon>
        <taxon>Burkholderiales</taxon>
        <taxon>Sphaerotilaceae</taxon>
        <taxon>Sphaerotilus</taxon>
    </lineage>
</organism>
<dbReference type="RefSeq" id="WP_218897664.1">
    <property type="nucleotide sequence ID" value="NZ_JACCFH010000001.1"/>
</dbReference>
<dbReference type="InterPro" id="IPR052894">
    <property type="entry name" value="AsmA-related"/>
</dbReference>
<evidence type="ECO:0000313" key="3">
    <source>
        <dbReference type="Proteomes" id="UP000518288"/>
    </source>
</evidence>
<dbReference type="InterPro" id="IPR036737">
    <property type="entry name" value="OmpA-like_sf"/>
</dbReference>
<name>A0A7Y9QU17_9BURK</name>
<dbReference type="AlphaFoldDB" id="A0A7Y9QU17"/>
<accession>A0A7Y9QU17</accession>
<dbReference type="EMBL" id="JACCFH010000001">
    <property type="protein sequence ID" value="NYG31390.1"/>
    <property type="molecule type" value="Genomic_DNA"/>
</dbReference>